<organism evidence="2 3">
    <name type="scientific">Lentinula aff. detonsa</name>
    <dbReference type="NCBI Taxonomy" id="2804958"/>
    <lineage>
        <taxon>Eukaryota</taxon>
        <taxon>Fungi</taxon>
        <taxon>Dikarya</taxon>
        <taxon>Basidiomycota</taxon>
        <taxon>Agaricomycotina</taxon>
        <taxon>Agaricomycetes</taxon>
        <taxon>Agaricomycetidae</taxon>
        <taxon>Agaricales</taxon>
        <taxon>Marasmiineae</taxon>
        <taxon>Omphalotaceae</taxon>
        <taxon>Lentinula</taxon>
    </lineage>
</organism>
<evidence type="ECO:0000313" key="2">
    <source>
        <dbReference type="EMBL" id="KAJ3779685.1"/>
    </source>
</evidence>
<accession>A0AA38KKM4</accession>
<keyword evidence="3" id="KW-1185">Reference proteome</keyword>
<comment type="caution">
    <text evidence="2">The sequence shown here is derived from an EMBL/GenBank/DDBJ whole genome shotgun (WGS) entry which is preliminary data.</text>
</comment>
<proteinExistence type="predicted"/>
<sequence length="132" mass="14999">MSPLSSPSTNTNKDALARPSSTKSRREVLLHRKKHSGWRHTATTMDRGASRRKLIERIARRRVAKAEAEKKNDKDDDGDEGNGDGEARCMLRLCRNRDESRQWFITEVSREVIEDDRAPASSYGSVNVQSDE</sequence>
<evidence type="ECO:0000313" key="3">
    <source>
        <dbReference type="Proteomes" id="UP001163798"/>
    </source>
</evidence>
<dbReference type="EMBL" id="MU794389">
    <property type="protein sequence ID" value="KAJ3779685.1"/>
    <property type="molecule type" value="Genomic_DNA"/>
</dbReference>
<feature type="compositionally biased region" description="Polar residues" evidence="1">
    <location>
        <begin position="1"/>
        <end position="13"/>
    </location>
</feature>
<dbReference type="AlphaFoldDB" id="A0AA38KKM4"/>
<feature type="compositionally biased region" description="Basic and acidic residues" evidence="1">
    <location>
        <begin position="53"/>
        <end position="74"/>
    </location>
</feature>
<feature type="region of interest" description="Disordered" evidence="1">
    <location>
        <begin position="1"/>
        <end position="86"/>
    </location>
</feature>
<protein>
    <submittedName>
        <fullName evidence="2">Uncharacterized protein</fullName>
    </submittedName>
</protein>
<name>A0AA38KKM4_9AGAR</name>
<reference evidence="2" key="1">
    <citation type="submission" date="2022-08" db="EMBL/GenBank/DDBJ databases">
        <authorList>
            <consortium name="DOE Joint Genome Institute"/>
            <person name="Min B."/>
            <person name="Riley R."/>
            <person name="Sierra-Patev S."/>
            <person name="Naranjo-Ortiz M."/>
            <person name="Looney B."/>
            <person name="Konkel Z."/>
            <person name="Slot J.C."/>
            <person name="Sakamoto Y."/>
            <person name="Steenwyk J.L."/>
            <person name="Rokas A."/>
            <person name="Carro J."/>
            <person name="Camarero S."/>
            <person name="Ferreira P."/>
            <person name="Molpeceres G."/>
            <person name="Ruiz-Duenas F.J."/>
            <person name="Serrano A."/>
            <person name="Henrissat B."/>
            <person name="Drula E."/>
            <person name="Hughes K.W."/>
            <person name="Mata J.L."/>
            <person name="Ishikawa N.K."/>
            <person name="Vargas-Isla R."/>
            <person name="Ushijima S."/>
            <person name="Smith C.A."/>
            <person name="Ahrendt S."/>
            <person name="Andreopoulos W."/>
            <person name="He G."/>
            <person name="Labutti K."/>
            <person name="Lipzen A."/>
            <person name="Ng V."/>
            <person name="Sandor L."/>
            <person name="Barry K."/>
            <person name="Martinez A.T."/>
            <person name="Xiao Y."/>
            <person name="Gibbons J.G."/>
            <person name="Terashima K."/>
            <person name="Hibbett D.S."/>
            <person name="Grigoriev I.V."/>
        </authorList>
    </citation>
    <scope>NUCLEOTIDE SEQUENCE</scope>
    <source>
        <strain evidence="2">TFB10291</strain>
    </source>
</reference>
<gene>
    <name evidence="2" type="ORF">GGU10DRAFT_382004</name>
</gene>
<evidence type="ECO:0000256" key="1">
    <source>
        <dbReference type="SAM" id="MobiDB-lite"/>
    </source>
</evidence>
<dbReference type="Proteomes" id="UP001163798">
    <property type="component" value="Unassembled WGS sequence"/>
</dbReference>